<dbReference type="GO" id="GO:0001216">
    <property type="term" value="F:DNA-binding transcription activator activity"/>
    <property type="evidence" value="ECO:0000318"/>
    <property type="project" value="GO_Central"/>
</dbReference>
<dbReference type="EnsemblPlants" id="Solyc09g014629.1.1">
    <property type="protein sequence ID" value="Solyc09g014629.1.1"/>
    <property type="gene ID" value="Solyc09g014629.1"/>
</dbReference>
<name>A0A3Q7IVB0_SOLLC</name>
<reference evidence="3" key="2">
    <citation type="submission" date="2019-01" db="UniProtKB">
        <authorList>
            <consortium name="EnsemblPlants"/>
        </authorList>
    </citation>
    <scope>IDENTIFICATION</scope>
    <source>
        <strain evidence="3">cv. Heinz 1706</strain>
    </source>
</reference>
<evidence type="ECO:0000313" key="3">
    <source>
        <dbReference type="EnsemblPlants" id="Solyc09g014629.1.1"/>
    </source>
</evidence>
<evidence type="ECO:0000256" key="1">
    <source>
        <dbReference type="ARBA" id="ARBA00005474"/>
    </source>
</evidence>
<dbReference type="InterPro" id="IPR004883">
    <property type="entry name" value="LOB"/>
</dbReference>
<dbReference type="Gramene" id="Solyc09g014629.1.1">
    <property type="protein sequence ID" value="Solyc09g014629.1.1"/>
    <property type="gene ID" value="Solyc09g014629.1"/>
</dbReference>
<dbReference type="Pfam" id="PF03195">
    <property type="entry name" value="LOB"/>
    <property type="match status" value="1"/>
</dbReference>
<proteinExistence type="inferred from homology"/>
<feature type="domain" description="LOB" evidence="2">
    <location>
        <begin position="1"/>
        <end position="52"/>
    </location>
</feature>
<dbReference type="GO" id="GO:0006355">
    <property type="term" value="P:regulation of DNA-templated transcription"/>
    <property type="evidence" value="ECO:0000318"/>
    <property type="project" value="GO_Central"/>
</dbReference>
<keyword evidence="4" id="KW-1185">Reference proteome</keyword>
<comment type="similarity">
    <text evidence="1">Belongs to the LOB domain-containing protein family.</text>
</comment>
<evidence type="ECO:0000259" key="2">
    <source>
        <dbReference type="Pfam" id="PF03195"/>
    </source>
</evidence>
<reference evidence="3" key="1">
    <citation type="journal article" date="2012" name="Nature">
        <title>The tomato genome sequence provides insights into fleshy fruit evolution.</title>
        <authorList>
            <consortium name="Tomato Genome Consortium"/>
        </authorList>
    </citation>
    <scope>NUCLEOTIDE SEQUENCE [LARGE SCALE GENOMIC DNA]</scope>
    <source>
        <strain evidence="3">cv. Heinz 1706</strain>
    </source>
</reference>
<evidence type="ECO:0000313" key="4">
    <source>
        <dbReference type="Proteomes" id="UP000004994"/>
    </source>
</evidence>
<protein>
    <recommendedName>
        <fullName evidence="2">LOB domain-containing protein</fullName>
    </recommendedName>
</protein>
<dbReference type="Proteomes" id="UP000004994">
    <property type="component" value="Chromosome 9"/>
</dbReference>
<organism evidence="3">
    <name type="scientific">Solanum lycopersicum</name>
    <name type="common">Tomato</name>
    <name type="synonym">Lycopersicon esculentum</name>
    <dbReference type="NCBI Taxonomy" id="4081"/>
    <lineage>
        <taxon>Eukaryota</taxon>
        <taxon>Viridiplantae</taxon>
        <taxon>Streptophyta</taxon>
        <taxon>Embryophyta</taxon>
        <taxon>Tracheophyta</taxon>
        <taxon>Spermatophyta</taxon>
        <taxon>Magnoliopsida</taxon>
        <taxon>eudicotyledons</taxon>
        <taxon>Gunneridae</taxon>
        <taxon>Pentapetalae</taxon>
        <taxon>asterids</taxon>
        <taxon>lamiids</taxon>
        <taxon>Solanales</taxon>
        <taxon>Solanaceae</taxon>
        <taxon>Solanoideae</taxon>
        <taxon>Solaneae</taxon>
        <taxon>Solanum</taxon>
        <taxon>Solanum subgen. Lycopersicon</taxon>
    </lineage>
</organism>
<accession>A0A3Q7IVB0</accession>
<dbReference type="AlphaFoldDB" id="A0A3Q7IVB0"/>
<sequence length="61" mass="7020">MLNSVAYNEKNSKTVETLILEAKIRSENPVYGSIDIQTKLKLQNEETLKEIDLSLKPTYTY</sequence>
<dbReference type="GO" id="GO:0005634">
    <property type="term" value="C:nucleus"/>
    <property type="evidence" value="ECO:0000318"/>
    <property type="project" value="GO_Central"/>
</dbReference>
<dbReference type="InParanoid" id="A0A3Q7IVB0"/>